<name>A0A3M6US72_POCDA</name>
<comment type="caution">
    <text evidence="1">The sequence shown here is derived from an EMBL/GenBank/DDBJ whole genome shotgun (WGS) entry which is preliminary data.</text>
</comment>
<dbReference type="AlphaFoldDB" id="A0A3M6US72"/>
<gene>
    <name evidence="1" type="ORF">pdam_00021159</name>
</gene>
<sequence length="139" mass="16805">MHVGREKLDAIRYQADRHWEERKYRMDDTFNVEFKRTTQWVEICIPSKAKITMNRKRRNSKLRMDRTLLNRDVTKLRKEDQYLVQHEIRHHLKNKRTSLNFYLVNLKSLKSLKSRSTDIPKLVPSAFEIISSIIPQHTT</sequence>
<proteinExistence type="predicted"/>
<organism evidence="1 2">
    <name type="scientific">Pocillopora damicornis</name>
    <name type="common">Cauliflower coral</name>
    <name type="synonym">Millepora damicornis</name>
    <dbReference type="NCBI Taxonomy" id="46731"/>
    <lineage>
        <taxon>Eukaryota</taxon>
        <taxon>Metazoa</taxon>
        <taxon>Cnidaria</taxon>
        <taxon>Anthozoa</taxon>
        <taxon>Hexacorallia</taxon>
        <taxon>Scleractinia</taxon>
        <taxon>Astrocoeniina</taxon>
        <taxon>Pocilloporidae</taxon>
        <taxon>Pocillopora</taxon>
    </lineage>
</organism>
<protein>
    <submittedName>
        <fullName evidence="1">Uncharacterized protein</fullName>
    </submittedName>
</protein>
<dbReference type="EMBL" id="RCHS01000829">
    <property type="protein sequence ID" value="RMX56511.1"/>
    <property type="molecule type" value="Genomic_DNA"/>
</dbReference>
<reference evidence="1 2" key="1">
    <citation type="journal article" date="2018" name="Sci. Rep.">
        <title>Comparative analysis of the Pocillopora damicornis genome highlights role of immune system in coral evolution.</title>
        <authorList>
            <person name="Cunning R."/>
            <person name="Bay R.A."/>
            <person name="Gillette P."/>
            <person name="Baker A.C."/>
            <person name="Traylor-Knowles N."/>
        </authorList>
    </citation>
    <scope>NUCLEOTIDE SEQUENCE [LARGE SCALE GENOMIC DNA]</scope>
    <source>
        <strain evidence="1">RSMAS</strain>
        <tissue evidence="1">Whole animal</tissue>
    </source>
</reference>
<keyword evidence="2" id="KW-1185">Reference proteome</keyword>
<dbReference type="Proteomes" id="UP000275408">
    <property type="component" value="Unassembled WGS sequence"/>
</dbReference>
<evidence type="ECO:0000313" key="2">
    <source>
        <dbReference type="Proteomes" id="UP000275408"/>
    </source>
</evidence>
<accession>A0A3M6US72</accession>
<evidence type="ECO:0000313" key="1">
    <source>
        <dbReference type="EMBL" id="RMX56511.1"/>
    </source>
</evidence>